<dbReference type="Gene3D" id="2.120.10.80">
    <property type="entry name" value="Kelch-type beta propeller"/>
    <property type="match status" value="1"/>
</dbReference>
<name>A0ABN7SI42_OIKDI</name>
<dbReference type="SUPFAM" id="SSF117281">
    <property type="entry name" value="Kelch motif"/>
    <property type="match status" value="1"/>
</dbReference>
<proteinExistence type="predicted"/>
<gene>
    <name evidence="1" type="ORF">OKIOD_LOCUS7414</name>
</gene>
<reference evidence="1 2" key="1">
    <citation type="submission" date="2021-04" db="EMBL/GenBank/DDBJ databases">
        <authorList>
            <person name="Bliznina A."/>
        </authorList>
    </citation>
    <scope>NUCLEOTIDE SEQUENCE [LARGE SCALE GENOMIC DNA]</scope>
</reference>
<sequence length="192" mass="21287">MFNELDTNCTIFDGSSFTQGPNTQTKHMFGSMVTFFDGNPMILGGYKGFGQDEVAVEKLGESSWTSMPPMPTPLRLFSAVAVNLGPGHQAIWVFGGITGIDDVSQSSSFYFQNNVWTPGPDMLRPRHGHRTIKYSINEKPVLLHIGGDMVKNDTLPVESFDIHTTSSHDLNLQLAFYTDFPEVFYVPPNICS</sequence>
<accession>A0ABN7SI42</accession>
<organism evidence="1 2">
    <name type="scientific">Oikopleura dioica</name>
    <name type="common">Tunicate</name>
    <dbReference type="NCBI Taxonomy" id="34765"/>
    <lineage>
        <taxon>Eukaryota</taxon>
        <taxon>Metazoa</taxon>
        <taxon>Chordata</taxon>
        <taxon>Tunicata</taxon>
        <taxon>Appendicularia</taxon>
        <taxon>Copelata</taxon>
        <taxon>Oikopleuridae</taxon>
        <taxon>Oikopleura</taxon>
    </lineage>
</organism>
<keyword evidence="2" id="KW-1185">Reference proteome</keyword>
<dbReference type="Proteomes" id="UP001158576">
    <property type="component" value="Chromosome XSR"/>
</dbReference>
<evidence type="ECO:0000313" key="1">
    <source>
        <dbReference type="EMBL" id="CAG5098648.1"/>
    </source>
</evidence>
<dbReference type="InterPro" id="IPR015915">
    <property type="entry name" value="Kelch-typ_b-propeller"/>
</dbReference>
<protein>
    <submittedName>
        <fullName evidence="1">Oidioi.mRNA.OKI2018_I69.XSR.g15856.t1.cds</fullName>
    </submittedName>
</protein>
<dbReference type="EMBL" id="OU015569">
    <property type="protein sequence ID" value="CAG5098648.1"/>
    <property type="molecule type" value="Genomic_DNA"/>
</dbReference>
<evidence type="ECO:0000313" key="2">
    <source>
        <dbReference type="Proteomes" id="UP001158576"/>
    </source>
</evidence>